<dbReference type="EMBL" id="JBHUMB010000006">
    <property type="protein sequence ID" value="MFD2742513.1"/>
    <property type="molecule type" value="Genomic_DNA"/>
</dbReference>
<feature type="compositionally biased region" description="Basic and acidic residues" evidence="1">
    <location>
        <begin position="155"/>
        <end position="167"/>
    </location>
</feature>
<keyword evidence="2" id="KW-1133">Transmembrane helix</keyword>
<keyword evidence="5" id="KW-1185">Reference proteome</keyword>
<dbReference type="PROSITE" id="PS51724">
    <property type="entry name" value="SPOR"/>
    <property type="match status" value="1"/>
</dbReference>
<evidence type="ECO:0000313" key="5">
    <source>
        <dbReference type="Proteomes" id="UP001597418"/>
    </source>
</evidence>
<organism evidence="4 5">
    <name type="scientific">Sphingobacterium populi</name>
    <dbReference type="NCBI Taxonomy" id="1812824"/>
    <lineage>
        <taxon>Bacteria</taxon>
        <taxon>Pseudomonadati</taxon>
        <taxon>Bacteroidota</taxon>
        <taxon>Sphingobacteriia</taxon>
        <taxon>Sphingobacteriales</taxon>
        <taxon>Sphingobacteriaceae</taxon>
        <taxon>Sphingobacterium</taxon>
    </lineage>
</organism>
<feature type="compositionally biased region" description="Polar residues" evidence="1">
    <location>
        <begin position="288"/>
        <end position="300"/>
    </location>
</feature>
<protein>
    <recommendedName>
        <fullName evidence="3">SPOR domain-containing protein</fullName>
    </recommendedName>
</protein>
<name>A0ABW5U9N0_9SPHI</name>
<evidence type="ECO:0000256" key="1">
    <source>
        <dbReference type="SAM" id="MobiDB-lite"/>
    </source>
</evidence>
<sequence length="504" mass="55513">MDLGKKIQQVLKHYPSVYVRGLGSFIKVHQPSSFDEQHNVFLPPVDYIEFDDRADDGLDLAEYLRQENEISKTDAQDLVAREVEAIASNITEHGKAHIPQLGDLLAHGAGYVFRAIDLSSFAFEPISNIAQPIQVTDQPEQDNITSVDEPEDTSISEKQESTERDLESEAAAASEVLAISSDLDKADSEEQQIEEESVGIADTPSDQIETDTNDVTEEAEAESAKAETESTSALPDSKVPTLEEEEFGVAQHTDERSKESEQNLVEESVSQDLHSAVPVPEAPPLVQNKYQGSLSSNVGKSTPAPEILPSSDNDGYTYASEYVEDTNRSQKIWYILAAVVALSVIGALWYVTRPVSLYSDISQSDMEDEQRNPYAIDEEYQVPPASADVIDTSAVLRDRPDTANVTSSTAAAASPLAMDQPIIPANHHWYIVIGSRLPLDDAKQMVQEYNKKGQTRVRLIPGKGTDSPATVIWDSYVTKEKADSALRHVRKNFVADAWHKAVRK</sequence>
<feature type="transmembrane region" description="Helical" evidence="2">
    <location>
        <begin position="332"/>
        <end position="351"/>
    </location>
</feature>
<gene>
    <name evidence="4" type="ORF">ACFSQ6_03820</name>
</gene>
<feature type="region of interest" description="Disordered" evidence="1">
    <location>
        <begin position="182"/>
        <end position="312"/>
    </location>
</feature>
<evidence type="ECO:0000259" key="3">
    <source>
        <dbReference type="PROSITE" id="PS51724"/>
    </source>
</evidence>
<feature type="region of interest" description="Disordered" evidence="1">
    <location>
        <begin position="132"/>
        <end position="170"/>
    </location>
</feature>
<feature type="compositionally biased region" description="Basic and acidic residues" evidence="1">
    <location>
        <begin position="252"/>
        <end position="261"/>
    </location>
</feature>
<dbReference type="Pfam" id="PF18174">
    <property type="entry name" value="HU-CCDC81_bac_1"/>
    <property type="match status" value="1"/>
</dbReference>
<dbReference type="InterPro" id="IPR040495">
    <property type="entry name" value="HU-CCDC81_bac_1"/>
</dbReference>
<feature type="domain" description="SPOR" evidence="3">
    <location>
        <begin position="423"/>
        <end position="502"/>
    </location>
</feature>
<feature type="compositionally biased region" description="Polar residues" evidence="1">
    <location>
        <begin position="132"/>
        <end position="146"/>
    </location>
</feature>
<dbReference type="RefSeq" id="WP_066755511.1">
    <property type="nucleotide sequence ID" value="NZ_JBHUMB010000006.1"/>
</dbReference>
<feature type="compositionally biased region" description="Acidic residues" evidence="1">
    <location>
        <begin position="208"/>
        <end position="221"/>
    </location>
</feature>
<proteinExistence type="predicted"/>
<keyword evidence="2" id="KW-0472">Membrane</keyword>
<evidence type="ECO:0000256" key="2">
    <source>
        <dbReference type="SAM" id="Phobius"/>
    </source>
</evidence>
<dbReference type="InterPro" id="IPR007730">
    <property type="entry name" value="SPOR-like_dom"/>
</dbReference>
<comment type="caution">
    <text evidence="4">The sequence shown here is derived from an EMBL/GenBank/DDBJ whole genome shotgun (WGS) entry which is preliminary data.</text>
</comment>
<dbReference type="Proteomes" id="UP001597418">
    <property type="component" value="Unassembled WGS sequence"/>
</dbReference>
<keyword evidence="2" id="KW-0812">Transmembrane</keyword>
<feature type="compositionally biased region" description="Polar residues" evidence="1">
    <location>
        <begin position="262"/>
        <end position="273"/>
    </location>
</feature>
<evidence type="ECO:0000313" key="4">
    <source>
        <dbReference type="EMBL" id="MFD2742513.1"/>
    </source>
</evidence>
<accession>A0ABW5U9N0</accession>
<reference evidence="5" key="1">
    <citation type="journal article" date="2019" name="Int. J. Syst. Evol. Microbiol.">
        <title>The Global Catalogue of Microorganisms (GCM) 10K type strain sequencing project: providing services to taxonomists for standard genome sequencing and annotation.</title>
        <authorList>
            <consortium name="The Broad Institute Genomics Platform"/>
            <consortium name="The Broad Institute Genome Sequencing Center for Infectious Disease"/>
            <person name="Wu L."/>
            <person name="Ma J."/>
        </authorList>
    </citation>
    <scope>NUCLEOTIDE SEQUENCE [LARGE SCALE GENOMIC DNA]</scope>
    <source>
        <strain evidence="5">KCTC 42247</strain>
    </source>
</reference>